<dbReference type="InterPro" id="IPR002035">
    <property type="entry name" value="VWF_A"/>
</dbReference>
<dbReference type="SUPFAM" id="SSF53300">
    <property type="entry name" value="vWA-like"/>
    <property type="match status" value="1"/>
</dbReference>
<evidence type="ECO:0000313" key="4">
    <source>
        <dbReference type="Proteomes" id="UP000261284"/>
    </source>
</evidence>
<evidence type="ECO:0000259" key="2">
    <source>
        <dbReference type="PROSITE" id="PS50234"/>
    </source>
</evidence>
<accession>A0A3E1NH91</accession>
<dbReference type="Pfam" id="PF00092">
    <property type="entry name" value="VWA"/>
    <property type="match status" value="1"/>
</dbReference>
<keyword evidence="1" id="KW-0812">Transmembrane</keyword>
<sequence>MHFEIAYKWVFLLLPLPLLVYLLLPAMRKRRMALIVPFFDTAATVSHTRKTKRGWVSRRNIPAWLAMLLCWIGLLCAASSPRYVGKPQKKIKTVRSFMIAADISFSMAETDWVIEGKRMSRWGAVKSIMKDFVRNRKSDQMGLVMFATNAYLQAPLTRDLPTIAWLMDETEVGMAGQMTSIGTAIAYCVKVFKEDTVKQKNILLLTDGVDAGTDILPLDAAQAAKKDSIVIYTLGIGKAKGSGGYDLDEKTLREIAAATDGKYFNAMNEGQLKQVYATLDKLQPVEYEEETYKPVTLLYYYPLAATVLLALLFLLIAAVISIFRPAR</sequence>
<dbReference type="InterPro" id="IPR050768">
    <property type="entry name" value="UPF0353/GerABKA_families"/>
</dbReference>
<dbReference type="AlphaFoldDB" id="A0A3E1NH91"/>
<proteinExistence type="predicted"/>
<dbReference type="OrthoDB" id="6206554at2"/>
<feature type="transmembrane region" description="Helical" evidence="1">
    <location>
        <begin position="299"/>
        <end position="323"/>
    </location>
</feature>
<reference evidence="3 4" key="1">
    <citation type="submission" date="2018-08" db="EMBL/GenBank/DDBJ databases">
        <title>Chitinophagaceae sp. K23C18032701, a novel bacterium isolated from forest soil.</title>
        <authorList>
            <person name="Wang C."/>
        </authorList>
    </citation>
    <scope>NUCLEOTIDE SEQUENCE [LARGE SCALE GENOMIC DNA]</scope>
    <source>
        <strain evidence="3 4">K23C18032701</strain>
    </source>
</reference>
<feature type="transmembrane region" description="Helical" evidence="1">
    <location>
        <begin position="61"/>
        <end position="80"/>
    </location>
</feature>
<evidence type="ECO:0000313" key="3">
    <source>
        <dbReference type="EMBL" id="RFM27313.1"/>
    </source>
</evidence>
<dbReference type="EMBL" id="QTJU01000005">
    <property type="protein sequence ID" value="RFM27313.1"/>
    <property type="molecule type" value="Genomic_DNA"/>
</dbReference>
<dbReference type="InterPro" id="IPR036465">
    <property type="entry name" value="vWFA_dom_sf"/>
</dbReference>
<dbReference type="PANTHER" id="PTHR22550:SF18">
    <property type="entry name" value="VWFA DOMAIN-CONTAINING PROTEIN"/>
    <property type="match status" value="1"/>
</dbReference>
<protein>
    <submittedName>
        <fullName evidence="3">VWA domain-containing protein</fullName>
    </submittedName>
</protein>
<feature type="transmembrane region" description="Helical" evidence="1">
    <location>
        <begin position="6"/>
        <end position="24"/>
    </location>
</feature>
<dbReference type="Proteomes" id="UP000261284">
    <property type="component" value="Unassembled WGS sequence"/>
</dbReference>
<dbReference type="RefSeq" id="WP_116848070.1">
    <property type="nucleotide sequence ID" value="NZ_QTJU01000005.1"/>
</dbReference>
<dbReference type="PROSITE" id="PS50234">
    <property type="entry name" value="VWFA"/>
    <property type="match status" value="1"/>
</dbReference>
<keyword evidence="4" id="KW-1185">Reference proteome</keyword>
<dbReference type="SMART" id="SM00327">
    <property type="entry name" value="VWA"/>
    <property type="match status" value="1"/>
</dbReference>
<keyword evidence="1" id="KW-0472">Membrane</keyword>
<comment type="caution">
    <text evidence="3">The sequence shown here is derived from an EMBL/GenBank/DDBJ whole genome shotgun (WGS) entry which is preliminary data.</text>
</comment>
<keyword evidence="1" id="KW-1133">Transmembrane helix</keyword>
<name>A0A3E1NH91_9BACT</name>
<dbReference type="PANTHER" id="PTHR22550">
    <property type="entry name" value="SPORE GERMINATION PROTEIN"/>
    <property type="match status" value="1"/>
</dbReference>
<dbReference type="Gene3D" id="3.40.50.410">
    <property type="entry name" value="von Willebrand factor, type A domain"/>
    <property type="match status" value="1"/>
</dbReference>
<evidence type="ECO:0000256" key="1">
    <source>
        <dbReference type="SAM" id="Phobius"/>
    </source>
</evidence>
<organism evidence="3 4">
    <name type="scientific">Deminuibacter soli</name>
    <dbReference type="NCBI Taxonomy" id="2291815"/>
    <lineage>
        <taxon>Bacteria</taxon>
        <taxon>Pseudomonadati</taxon>
        <taxon>Bacteroidota</taxon>
        <taxon>Chitinophagia</taxon>
        <taxon>Chitinophagales</taxon>
        <taxon>Chitinophagaceae</taxon>
        <taxon>Deminuibacter</taxon>
    </lineage>
</organism>
<gene>
    <name evidence="3" type="ORF">DXN05_14895</name>
</gene>
<feature type="domain" description="VWFA" evidence="2">
    <location>
        <begin position="96"/>
        <end position="279"/>
    </location>
</feature>